<dbReference type="HOGENOM" id="CLU_2486247_0_0_1"/>
<accession>D2A2J5</accession>
<evidence type="ECO:0000313" key="1">
    <source>
        <dbReference type="EMBL" id="EFA02209.1"/>
    </source>
</evidence>
<organism evidence="1 2">
    <name type="scientific">Tribolium castaneum</name>
    <name type="common">Red flour beetle</name>
    <dbReference type="NCBI Taxonomy" id="7070"/>
    <lineage>
        <taxon>Eukaryota</taxon>
        <taxon>Metazoa</taxon>
        <taxon>Ecdysozoa</taxon>
        <taxon>Arthropoda</taxon>
        <taxon>Hexapoda</taxon>
        <taxon>Insecta</taxon>
        <taxon>Pterygota</taxon>
        <taxon>Neoptera</taxon>
        <taxon>Endopterygota</taxon>
        <taxon>Coleoptera</taxon>
        <taxon>Polyphaga</taxon>
        <taxon>Cucujiformia</taxon>
        <taxon>Tenebrionidae</taxon>
        <taxon>Tenebrionidae incertae sedis</taxon>
        <taxon>Tribolium</taxon>
    </lineage>
</organism>
<dbReference type="Proteomes" id="UP000007266">
    <property type="component" value="Linkage group 4"/>
</dbReference>
<dbReference type="AlphaFoldDB" id="D2A2J5"/>
<protein>
    <submittedName>
        <fullName evidence="1">Uncharacterized protein</fullName>
    </submittedName>
</protein>
<evidence type="ECO:0000313" key="2">
    <source>
        <dbReference type="Proteomes" id="UP000007266"/>
    </source>
</evidence>
<sequence length="87" mass="9526">MTDAQKKLITCGCFASVVLKSRHEAPPKTGGGRPGQTEQLQPIFVKKNHSQMKNSLTAQHKATEDGTQPETLHPLQAEINSKYVEIA</sequence>
<name>D2A2J5_TRICA</name>
<gene>
    <name evidence="1" type="primary">GLEAN_07867</name>
    <name evidence="1" type="ORF">TcasGA2_TC007867</name>
</gene>
<dbReference type="InParanoid" id="D2A2J5"/>
<reference evidence="1 2" key="1">
    <citation type="journal article" date="2008" name="Nature">
        <title>The genome of the model beetle and pest Tribolium castaneum.</title>
        <authorList>
            <consortium name="Tribolium Genome Sequencing Consortium"/>
            <person name="Richards S."/>
            <person name="Gibbs R.A."/>
            <person name="Weinstock G.M."/>
            <person name="Brown S.J."/>
            <person name="Denell R."/>
            <person name="Beeman R.W."/>
            <person name="Gibbs R."/>
            <person name="Beeman R.W."/>
            <person name="Brown S.J."/>
            <person name="Bucher G."/>
            <person name="Friedrich M."/>
            <person name="Grimmelikhuijzen C.J."/>
            <person name="Klingler M."/>
            <person name="Lorenzen M."/>
            <person name="Richards S."/>
            <person name="Roth S."/>
            <person name="Schroder R."/>
            <person name="Tautz D."/>
            <person name="Zdobnov E.M."/>
            <person name="Muzny D."/>
            <person name="Gibbs R.A."/>
            <person name="Weinstock G.M."/>
            <person name="Attaway T."/>
            <person name="Bell S."/>
            <person name="Buhay C.J."/>
            <person name="Chandrabose M.N."/>
            <person name="Chavez D."/>
            <person name="Clerk-Blankenburg K.P."/>
            <person name="Cree A."/>
            <person name="Dao M."/>
            <person name="Davis C."/>
            <person name="Chacko J."/>
            <person name="Dinh H."/>
            <person name="Dugan-Rocha S."/>
            <person name="Fowler G."/>
            <person name="Garner T.T."/>
            <person name="Garnes J."/>
            <person name="Gnirke A."/>
            <person name="Hawes A."/>
            <person name="Hernandez J."/>
            <person name="Hines S."/>
            <person name="Holder M."/>
            <person name="Hume J."/>
            <person name="Jhangiani S.N."/>
            <person name="Joshi V."/>
            <person name="Khan Z.M."/>
            <person name="Jackson L."/>
            <person name="Kovar C."/>
            <person name="Kowis A."/>
            <person name="Lee S."/>
            <person name="Lewis L.R."/>
            <person name="Margolis J."/>
            <person name="Morgan M."/>
            <person name="Nazareth L.V."/>
            <person name="Nguyen N."/>
            <person name="Okwuonu G."/>
            <person name="Parker D."/>
            <person name="Richards S."/>
            <person name="Ruiz S.J."/>
            <person name="Santibanez J."/>
            <person name="Savard J."/>
            <person name="Scherer S.E."/>
            <person name="Schneider B."/>
            <person name="Sodergren E."/>
            <person name="Tautz D."/>
            <person name="Vattahil S."/>
            <person name="Villasana D."/>
            <person name="White C.S."/>
            <person name="Wright R."/>
            <person name="Park Y."/>
            <person name="Beeman R.W."/>
            <person name="Lord J."/>
            <person name="Oppert B."/>
            <person name="Lorenzen M."/>
            <person name="Brown S."/>
            <person name="Wang L."/>
            <person name="Savard J."/>
            <person name="Tautz D."/>
            <person name="Richards S."/>
            <person name="Weinstock G."/>
            <person name="Gibbs R.A."/>
            <person name="Liu Y."/>
            <person name="Worley K."/>
            <person name="Weinstock G."/>
            <person name="Elsik C.G."/>
            <person name="Reese J.T."/>
            <person name="Elhaik E."/>
            <person name="Landan G."/>
            <person name="Graur D."/>
            <person name="Arensburger P."/>
            <person name="Atkinson P."/>
            <person name="Beeman R.W."/>
            <person name="Beidler J."/>
            <person name="Brown S.J."/>
            <person name="Demuth J.P."/>
            <person name="Drury D.W."/>
            <person name="Du Y.Z."/>
            <person name="Fujiwara H."/>
            <person name="Lorenzen M."/>
            <person name="Maselli V."/>
            <person name="Osanai M."/>
            <person name="Park Y."/>
            <person name="Robertson H.M."/>
            <person name="Tu Z."/>
            <person name="Wang J.J."/>
            <person name="Wang S."/>
            <person name="Richards S."/>
            <person name="Song H."/>
            <person name="Zhang L."/>
            <person name="Sodergren E."/>
            <person name="Werner D."/>
            <person name="Stanke M."/>
            <person name="Morgenstern B."/>
            <person name="Solovyev V."/>
            <person name="Kosarev P."/>
            <person name="Brown G."/>
            <person name="Chen H.C."/>
            <person name="Ermolaeva O."/>
            <person name="Hlavina W."/>
            <person name="Kapustin Y."/>
            <person name="Kiryutin B."/>
            <person name="Kitts P."/>
            <person name="Maglott D."/>
            <person name="Pruitt K."/>
            <person name="Sapojnikov V."/>
            <person name="Souvorov A."/>
            <person name="Mackey A.J."/>
            <person name="Waterhouse R.M."/>
            <person name="Wyder S."/>
            <person name="Zdobnov E.M."/>
            <person name="Zdobnov E.M."/>
            <person name="Wyder S."/>
            <person name="Kriventseva E.V."/>
            <person name="Kadowaki T."/>
            <person name="Bork P."/>
            <person name="Aranda M."/>
            <person name="Bao R."/>
            <person name="Beermann A."/>
            <person name="Berns N."/>
            <person name="Bolognesi R."/>
            <person name="Bonneton F."/>
            <person name="Bopp D."/>
            <person name="Brown S.J."/>
            <person name="Bucher G."/>
            <person name="Butts T."/>
            <person name="Chaumot A."/>
            <person name="Denell R.E."/>
            <person name="Ferrier D.E."/>
            <person name="Friedrich M."/>
            <person name="Gordon C.M."/>
            <person name="Jindra M."/>
            <person name="Klingler M."/>
            <person name="Lan Q."/>
            <person name="Lattorff H.M."/>
            <person name="Laudet V."/>
            <person name="von Levetsow C."/>
            <person name="Liu Z."/>
            <person name="Lutz R."/>
            <person name="Lynch J.A."/>
            <person name="da Fonseca R.N."/>
            <person name="Posnien N."/>
            <person name="Reuter R."/>
            <person name="Roth S."/>
            <person name="Savard J."/>
            <person name="Schinko J.B."/>
            <person name="Schmitt C."/>
            <person name="Schoppmeier M."/>
            <person name="Schroder R."/>
            <person name="Shippy T.D."/>
            <person name="Simonnet F."/>
            <person name="Marques-Souza H."/>
            <person name="Tautz D."/>
            <person name="Tomoyasu Y."/>
            <person name="Trauner J."/>
            <person name="Van der Zee M."/>
            <person name="Vervoort M."/>
            <person name="Wittkopp N."/>
            <person name="Wimmer E.A."/>
            <person name="Yang X."/>
            <person name="Jones A.K."/>
            <person name="Sattelle D.B."/>
            <person name="Ebert P.R."/>
            <person name="Nelson D."/>
            <person name="Scott J.G."/>
            <person name="Beeman R.W."/>
            <person name="Muthukrishnan S."/>
            <person name="Kramer K.J."/>
            <person name="Arakane Y."/>
            <person name="Beeman R.W."/>
            <person name="Zhu Q."/>
            <person name="Hogenkamp D."/>
            <person name="Dixit R."/>
            <person name="Oppert B."/>
            <person name="Jiang H."/>
            <person name="Zou Z."/>
            <person name="Marshall J."/>
            <person name="Elpidina E."/>
            <person name="Vinokurov K."/>
            <person name="Oppert C."/>
            <person name="Zou Z."/>
            <person name="Evans J."/>
            <person name="Lu Z."/>
            <person name="Zhao P."/>
            <person name="Sumathipala N."/>
            <person name="Altincicek B."/>
            <person name="Vilcinskas A."/>
            <person name="Williams M."/>
            <person name="Hultmark D."/>
            <person name="Hetru C."/>
            <person name="Jiang H."/>
            <person name="Grimmelikhuijzen C.J."/>
            <person name="Hauser F."/>
            <person name="Cazzamali G."/>
            <person name="Williamson M."/>
            <person name="Park Y."/>
            <person name="Li B."/>
            <person name="Tanaka Y."/>
            <person name="Predel R."/>
            <person name="Neupert S."/>
            <person name="Schachtner J."/>
            <person name="Verleyen P."/>
            <person name="Raible F."/>
            <person name="Bork P."/>
            <person name="Friedrich M."/>
            <person name="Walden K.K."/>
            <person name="Robertson H.M."/>
            <person name="Angeli S."/>
            <person name="Foret S."/>
            <person name="Bucher G."/>
            <person name="Schuetz S."/>
            <person name="Maleszka R."/>
            <person name="Wimmer E.A."/>
            <person name="Beeman R.W."/>
            <person name="Lorenzen M."/>
            <person name="Tomoyasu Y."/>
            <person name="Miller S.C."/>
            <person name="Grossmann D."/>
            <person name="Bucher G."/>
        </authorList>
    </citation>
    <scope>NUCLEOTIDE SEQUENCE [LARGE SCALE GENOMIC DNA]</scope>
    <source>
        <strain evidence="1 2">Georgia GA2</strain>
    </source>
</reference>
<keyword evidence="2" id="KW-1185">Reference proteome</keyword>
<reference evidence="1 2" key="2">
    <citation type="journal article" date="2010" name="Nucleic Acids Res.">
        <title>BeetleBase in 2010: revisions to provide comprehensive genomic information for Tribolium castaneum.</title>
        <authorList>
            <person name="Kim H.S."/>
            <person name="Murphy T."/>
            <person name="Xia J."/>
            <person name="Caragea D."/>
            <person name="Park Y."/>
            <person name="Beeman R.W."/>
            <person name="Lorenzen M.D."/>
            <person name="Butcher S."/>
            <person name="Manak J.R."/>
            <person name="Brown S.J."/>
        </authorList>
    </citation>
    <scope>GENOME REANNOTATION</scope>
    <source>
        <strain evidence="1 2">Georgia GA2</strain>
    </source>
</reference>
<dbReference type="EMBL" id="KQ971338">
    <property type="protein sequence ID" value="EFA02209.1"/>
    <property type="molecule type" value="Genomic_DNA"/>
</dbReference>
<proteinExistence type="predicted"/>